<proteinExistence type="predicted"/>
<gene>
    <name evidence="1" type="ORF">L9G74_18515</name>
</gene>
<dbReference type="EMBL" id="JAKOGG010000021">
    <property type="protein sequence ID" value="MCS4558434.1"/>
    <property type="molecule type" value="Genomic_DNA"/>
</dbReference>
<keyword evidence="2" id="KW-1185">Reference proteome</keyword>
<dbReference type="RefSeq" id="WP_238898253.1">
    <property type="nucleotide sequence ID" value="NZ_JAKOGG010000021.1"/>
</dbReference>
<reference evidence="1 2" key="1">
    <citation type="submission" date="2022-02" db="EMBL/GenBank/DDBJ databases">
        <authorList>
            <person name="Zhuang L."/>
        </authorList>
    </citation>
    <scope>NUCLEOTIDE SEQUENCE [LARGE SCALE GENOMIC DNA]</scope>
    <source>
        <strain evidence="1 2">C32</strain>
    </source>
</reference>
<organism evidence="1 2">
    <name type="scientific">Shewanella electrica</name>
    <dbReference type="NCBI Taxonomy" id="515560"/>
    <lineage>
        <taxon>Bacteria</taxon>
        <taxon>Pseudomonadati</taxon>
        <taxon>Pseudomonadota</taxon>
        <taxon>Gammaproteobacteria</taxon>
        <taxon>Alteromonadales</taxon>
        <taxon>Shewanellaceae</taxon>
        <taxon>Shewanella</taxon>
    </lineage>
</organism>
<evidence type="ECO:0000313" key="1">
    <source>
        <dbReference type="EMBL" id="MCS4558434.1"/>
    </source>
</evidence>
<evidence type="ECO:0000313" key="2">
    <source>
        <dbReference type="Proteomes" id="UP001201549"/>
    </source>
</evidence>
<reference evidence="2" key="2">
    <citation type="submission" date="2023-07" db="EMBL/GenBank/DDBJ databases">
        <title>Shewanella mangrovi sp. nov., an acetaldehyde- degrading bacterium isolated from mangrove sediment.</title>
        <authorList>
            <person name="Liu Y."/>
        </authorList>
    </citation>
    <scope>NUCLEOTIDE SEQUENCE [LARGE SCALE GENOMIC DNA]</scope>
    <source>
        <strain evidence="2">C32</strain>
    </source>
</reference>
<accession>A0ABT2FQ20</accession>
<comment type="caution">
    <text evidence="1">The sequence shown here is derived from an EMBL/GenBank/DDBJ whole genome shotgun (WGS) entry which is preliminary data.</text>
</comment>
<dbReference type="Proteomes" id="UP001201549">
    <property type="component" value="Unassembled WGS sequence"/>
</dbReference>
<protein>
    <submittedName>
        <fullName evidence="1">Uncharacterized protein</fullName>
    </submittedName>
</protein>
<sequence>MKIVKKQEFPDSYTIEPALPAYQQALSLFMMQNYAHLERFVTHTLRRQGCGVDYTGSYYACEVTEDEQDEYDIAAGHVEISCSLDEPPYVQLLEADYVEILAQVCDIRDLPERAALLRRFNAEPQLADSLLEASPSRCHQRWRQFIPFMQQYCHWHLKDGRLYSPDEKAFYSVDAFTDDLEVMYRVAQHTLQQLQQPSTPHHFPEYVAAQIPELQHRLQALQAYFAWEQQHHACP</sequence>
<name>A0ABT2FQ20_9GAMM</name>